<gene>
    <name evidence="2" type="ORF">QQ91_0006615</name>
</gene>
<dbReference type="AlphaFoldDB" id="A0ABD4T2C0"/>
<dbReference type="Proteomes" id="UP000031561">
    <property type="component" value="Unassembled WGS sequence"/>
</dbReference>
<keyword evidence="3" id="KW-1185">Reference proteome</keyword>
<proteinExistence type="predicted"/>
<feature type="compositionally biased region" description="Basic and acidic residues" evidence="1">
    <location>
        <begin position="696"/>
        <end position="709"/>
    </location>
</feature>
<evidence type="ECO:0008006" key="4">
    <source>
        <dbReference type="Google" id="ProtNLM"/>
    </source>
</evidence>
<feature type="region of interest" description="Disordered" evidence="1">
    <location>
        <begin position="696"/>
        <end position="763"/>
    </location>
</feature>
<reference evidence="2 3" key="1">
    <citation type="journal article" date="2015" name="Genome Announc.">
        <title>Draft Genome Sequence of Filamentous Marine Cyanobacterium Lyngbya confervoides Strain BDU141951.</title>
        <authorList>
            <person name="Chandrababunaidu M.M."/>
            <person name="Sen D."/>
            <person name="Tripathy S."/>
        </authorList>
    </citation>
    <scope>NUCLEOTIDE SEQUENCE [LARGE SCALE GENOMIC DNA]</scope>
    <source>
        <strain evidence="2 3">BDU141951</strain>
    </source>
</reference>
<evidence type="ECO:0000313" key="3">
    <source>
        <dbReference type="Proteomes" id="UP000031561"/>
    </source>
</evidence>
<organism evidence="2 3">
    <name type="scientific">Lyngbya confervoides BDU141951</name>
    <dbReference type="NCBI Taxonomy" id="1574623"/>
    <lineage>
        <taxon>Bacteria</taxon>
        <taxon>Bacillati</taxon>
        <taxon>Cyanobacteriota</taxon>
        <taxon>Cyanophyceae</taxon>
        <taxon>Oscillatoriophycideae</taxon>
        <taxon>Oscillatoriales</taxon>
        <taxon>Microcoleaceae</taxon>
        <taxon>Lyngbya</taxon>
    </lineage>
</organism>
<feature type="compositionally biased region" description="Low complexity" evidence="1">
    <location>
        <begin position="722"/>
        <end position="744"/>
    </location>
</feature>
<feature type="compositionally biased region" description="Low complexity" evidence="1">
    <location>
        <begin position="25"/>
        <end position="42"/>
    </location>
</feature>
<sequence length="763" mass="84702">MNKPEPMNPDPSLGNNGQSADFLFSPAHSASEASVPPVSPQVQDFEADAALPPDPSGSDLHDSMLGSLDPDFEATHIETTHIEATNLDASLSTQLTETDPDLPDSKDIAPINYKQRRRQILAQHRRPRISPRQSWAKVGKHLNALPGIRHAVQFRGWPWMIALGISGTTSVGAFAWLSGLPPTPNCNQLSASWSEAGRLYCADQSARQQDPENLSKALEMVKNWDENDPMFEQVSKLSNDWSRSILVVAQQTLEEGKLEEAIALAEKVPPSSSYYKESRSVIEDWKQDWESGAALLEEARDAVQEQDWLVATDRLRQLVQLEGDHWQKRADKLISEMSVEQEAFRKLNLANDRAQYGTVEDIEAAIKVSTQIDPNRLARKKLQKYVDQWSEKLLELADYYYSVGDYSAAVKASQAVPPGSAAGEKAIAYLQASRAQEVAESENLLGYVQAIALVDQVPEADATAVTATVETEASEWEQQVQAWGQMQFAKLFTRLDQSGGYQVAIDHAALIEPNHPSRVQAQSLIAQWEKQQGSVVDRQIIARANQLAQGQDRGGLQTAIAEVQRIRPESPQRIRAQTLMAEWSATLEKREDQPILDRAFALAKTGDLNSAIGIAEKIGPERALYDEAQDAIADWVAQIQIAQDRPILSDAQALARNGQLSTAISRASEIGYGRALYYEAQDYISAWVAERNRLEAARRPPEPRRREESTYQAEQYDDDPPENYYEPPQENYIEESVPAVSVEESYVDSASGADESGGPQENF</sequence>
<dbReference type="EMBL" id="JTHE03000041">
    <property type="protein sequence ID" value="MCM1982495.1"/>
    <property type="molecule type" value="Genomic_DNA"/>
</dbReference>
<evidence type="ECO:0000256" key="1">
    <source>
        <dbReference type="SAM" id="MobiDB-lite"/>
    </source>
</evidence>
<protein>
    <recommendedName>
        <fullName evidence="4">Chromosome segregation ATPase</fullName>
    </recommendedName>
</protein>
<dbReference type="RefSeq" id="WP_201277368.1">
    <property type="nucleotide sequence ID" value="NZ_JTHE03000041.1"/>
</dbReference>
<accession>A0ABD4T2C0</accession>
<name>A0ABD4T2C0_9CYAN</name>
<feature type="region of interest" description="Disordered" evidence="1">
    <location>
        <begin position="1"/>
        <end position="69"/>
    </location>
</feature>
<comment type="caution">
    <text evidence="2">The sequence shown here is derived from an EMBL/GenBank/DDBJ whole genome shotgun (WGS) entry which is preliminary data.</text>
</comment>
<evidence type="ECO:0000313" key="2">
    <source>
        <dbReference type="EMBL" id="MCM1982495.1"/>
    </source>
</evidence>